<feature type="compositionally biased region" description="Low complexity" evidence="2">
    <location>
        <begin position="332"/>
        <end position="344"/>
    </location>
</feature>
<sequence>MSAEACDDGMSLKPGAVITGNKGGYTIVKLLGEGGFGAVYRVQFTEKDGSVSEYAMKVEKKMEKRKHSKLKMEVAILKLVCEERKTGSHFTDIIDRGKKEHYFFLVMTLVGPSLDDMKRQRPHKVFSLATGLGAGLQCLEAVEDLHKHGFIHRDLKPANYARGLGIQRRIVYLLDFGIARRYLNDNEELKTPRSAVPFKGTVRFASRNCHRNKEMGPKDDCESWFYLLLDLIVPVGLPWKKMAERDDVLKCKDEIREDSEKRNNTFFYRIPCKDYLTKMLQYIDSRGYTDKVDYEFLYDGIKATASKSGVKLDAPYDWEVEGSNSATGKSGSKTNFSSIKSTKSSLKKAPTKTLKSKFTQSKTTSNTK</sequence>
<gene>
    <name evidence="4" type="ORF">BXYJ_LOCUS14148</name>
</gene>
<keyword evidence="1" id="KW-0067">ATP-binding</keyword>
<dbReference type="Proteomes" id="UP000095284">
    <property type="component" value="Unplaced"/>
</dbReference>
<dbReference type="PANTHER" id="PTHR11909">
    <property type="entry name" value="CASEIN KINASE-RELATED"/>
    <property type="match status" value="1"/>
</dbReference>
<accession>A0A1I7SLI9</accession>
<dbReference type="Proteomes" id="UP000582659">
    <property type="component" value="Unassembled WGS sequence"/>
</dbReference>
<reference evidence="7" key="1">
    <citation type="submission" date="2016-11" db="UniProtKB">
        <authorList>
            <consortium name="WormBaseParasite"/>
        </authorList>
    </citation>
    <scope>IDENTIFICATION</scope>
</reference>
<evidence type="ECO:0000313" key="5">
    <source>
        <dbReference type="Proteomes" id="UP000095284"/>
    </source>
</evidence>
<dbReference type="SUPFAM" id="SSF56112">
    <property type="entry name" value="Protein kinase-like (PK-like)"/>
    <property type="match status" value="1"/>
</dbReference>
<dbReference type="GO" id="GO:0004672">
    <property type="term" value="F:protein kinase activity"/>
    <property type="evidence" value="ECO:0007669"/>
    <property type="project" value="InterPro"/>
</dbReference>
<evidence type="ECO:0000256" key="2">
    <source>
        <dbReference type="SAM" id="MobiDB-lite"/>
    </source>
</evidence>
<proteinExistence type="predicted"/>
<dbReference type="Pfam" id="PF00069">
    <property type="entry name" value="Pkinase"/>
    <property type="match status" value="1"/>
</dbReference>
<dbReference type="EMBL" id="CAJFCV020000006">
    <property type="protein sequence ID" value="CAG9129629.1"/>
    <property type="molecule type" value="Genomic_DNA"/>
</dbReference>
<evidence type="ECO:0000256" key="1">
    <source>
        <dbReference type="PROSITE-ProRule" id="PRU10141"/>
    </source>
</evidence>
<dbReference type="GO" id="GO:0005524">
    <property type="term" value="F:ATP binding"/>
    <property type="evidence" value="ECO:0007669"/>
    <property type="project" value="UniProtKB-UniRule"/>
</dbReference>
<feature type="domain" description="Protein kinase" evidence="3">
    <location>
        <begin position="25"/>
        <end position="297"/>
    </location>
</feature>
<dbReference type="OrthoDB" id="5872528at2759"/>
<dbReference type="Gene3D" id="1.10.510.10">
    <property type="entry name" value="Transferase(Phosphotransferase) domain 1"/>
    <property type="match status" value="1"/>
</dbReference>
<evidence type="ECO:0000313" key="4">
    <source>
        <dbReference type="EMBL" id="CAD5234057.1"/>
    </source>
</evidence>
<dbReference type="InterPro" id="IPR000719">
    <property type="entry name" value="Prot_kinase_dom"/>
</dbReference>
<dbReference type="PROSITE" id="PS00107">
    <property type="entry name" value="PROTEIN_KINASE_ATP"/>
    <property type="match status" value="1"/>
</dbReference>
<evidence type="ECO:0000313" key="7">
    <source>
        <dbReference type="WBParaSite" id="BXY_1392200.1"/>
    </source>
</evidence>
<dbReference type="SMART" id="SM00220">
    <property type="entry name" value="S_TKc"/>
    <property type="match status" value="1"/>
</dbReference>
<dbReference type="WBParaSite" id="BXY_1392200.1">
    <property type="protein sequence ID" value="BXY_1392200.1"/>
    <property type="gene ID" value="BXY_1392200"/>
</dbReference>
<evidence type="ECO:0000313" key="6">
    <source>
        <dbReference type="Proteomes" id="UP000659654"/>
    </source>
</evidence>
<protein>
    <submittedName>
        <fullName evidence="4">(pine wood nematode) hypothetical protein</fullName>
    </submittedName>
    <submittedName>
        <fullName evidence="7">Protein kinase domain-containing protein</fullName>
    </submittedName>
</protein>
<dbReference type="PROSITE" id="PS50011">
    <property type="entry name" value="PROTEIN_KINASE_DOM"/>
    <property type="match status" value="1"/>
</dbReference>
<dbReference type="EMBL" id="CAJFDI010000006">
    <property type="protein sequence ID" value="CAD5234057.1"/>
    <property type="molecule type" value="Genomic_DNA"/>
</dbReference>
<dbReference type="eggNOG" id="KOG1164">
    <property type="taxonomic scope" value="Eukaryota"/>
</dbReference>
<feature type="region of interest" description="Disordered" evidence="2">
    <location>
        <begin position="321"/>
        <end position="368"/>
    </location>
</feature>
<feature type="binding site" evidence="1">
    <location>
        <position position="57"/>
    </location>
    <ligand>
        <name>ATP</name>
        <dbReference type="ChEBI" id="CHEBI:30616"/>
    </ligand>
</feature>
<dbReference type="InterPro" id="IPR011009">
    <property type="entry name" value="Kinase-like_dom_sf"/>
</dbReference>
<dbReference type="SMR" id="A0A1I7SLI9"/>
<dbReference type="InterPro" id="IPR050235">
    <property type="entry name" value="CK1_Ser-Thr_kinase"/>
</dbReference>
<feature type="compositionally biased region" description="Polar residues" evidence="2">
    <location>
        <begin position="322"/>
        <end position="331"/>
    </location>
</feature>
<keyword evidence="6" id="KW-1185">Reference proteome</keyword>
<evidence type="ECO:0000259" key="3">
    <source>
        <dbReference type="PROSITE" id="PS50011"/>
    </source>
</evidence>
<reference evidence="4" key="2">
    <citation type="submission" date="2020-09" db="EMBL/GenBank/DDBJ databases">
        <authorList>
            <person name="Kikuchi T."/>
        </authorList>
    </citation>
    <scope>NUCLEOTIDE SEQUENCE</scope>
    <source>
        <strain evidence="4">Ka4C1</strain>
    </source>
</reference>
<organism evidence="5 7">
    <name type="scientific">Bursaphelenchus xylophilus</name>
    <name type="common">Pinewood nematode worm</name>
    <name type="synonym">Aphelenchoides xylophilus</name>
    <dbReference type="NCBI Taxonomy" id="6326"/>
    <lineage>
        <taxon>Eukaryota</taxon>
        <taxon>Metazoa</taxon>
        <taxon>Ecdysozoa</taxon>
        <taxon>Nematoda</taxon>
        <taxon>Chromadorea</taxon>
        <taxon>Rhabditida</taxon>
        <taxon>Tylenchina</taxon>
        <taxon>Tylenchomorpha</taxon>
        <taxon>Aphelenchoidea</taxon>
        <taxon>Aphelenchoididae</taxon>
        <taxon>Bursaphelenchus</taxon>
    </lineage>
</organism>
<keyword evidence="1" id="KW-0547">Nucleotide-binding</keyword>
<feature type="compositionally biased region" description="Polar residues" evidence="2">
    <location>
        <begin position="356"/>
        <end position="368"/>
    </location>
</feature>
<dbReference type="AlphaFoldDB" id="A0A1I7SLI9"/>
<dbReference type="Proteomes" id="UP000659654">
    <property type="component" value="Unassembled WGS sequence"/>
</dbReference>
<dbReference type="FunFam" id="1.10.510.10:FF:000967">
    <property type="entry name" value="Protein CBG11274"/>
    <property type="match status" value="1"/>
</dbReference>
<dbReference type="InterPro" id="IPR017441">
    <property type="entry name" value="Protein_kinase_ATP_BS"/>
</dbReference>
<name>A0A1I7SLI9_BURXY</name>